<evidence type="ECO:0008006" key="6">
    <source>
        <dbReference type="Google" id="ProtNLM"/>
    </source>
</evidence>
<dbReference type="InterPro" id="IPR000330">
    <property type="entry name" value="SNF2_N"/>
</dbReference>
<dbReference type="Gene3D" id="3.40.50.10810">
    <property type="entry name" value="Tandem AAA-ATPase domain"/>
    <property type="match status" value="1"/>
</dbReference>
<dbReference type="PANTHER" id="PTHR10799">
    <property type="entry name" value="SNF2/RAD54 HELICASE FAMILY"/>
    <property type="match status" value="1"/>
</dbReference>
<sequence length="906" mass="99888">MMLAPVLTPRGLLILRETESSPGLESEQHPRLAEAFLRGPGHGLLRLGADEVEVTLPPVLSYWREFGSRYVTALCAVPGIGDRSTKPPIAVPAYGELDHMAAAVPPMTGSEYLTTDVLADLWRDMDAAFDAELADAGLSVQEFLKGRHPAWNLIGRVHFNLAENRKDEVAPFAFLVTYTTRLSAQAKAQHVPLGTALQEYAGARNRERLLSLLLPIQRAAEHCAWLKVMVDAGEIFHPLRWSPQQALQFLKDVPMLESAGVAVRTPASWRLNRPARAQVKATIGGRAPSQMGMDALLDFRMEVTLDGEKLSAAEIKRLLAQSDGLVLVRGKWVEVDHERLRRTLDEFEAAERRAASDGLSFGEAMRMLAGANIAEKDSGGQADIDWSQTVAGPWLAETLAALRRPDGLARIDPGRSLQGSLRSYQLAGVQWLYLLTQLRLGACLADDMGLGKTIQVLSLLLVLKSETKDRRRPCLLVAPASLLANWVSEIARFAPDFKARVSHPSAAPDEQLSANDAGNPDADILADTDLVITSYGFLARSPWLTTMPWRLVVLDEAQAIKNPAAKQTKMVKQLQADTRIALTGTPIENHLGDLWSIFDFINPGLLGSSKQFSSFVKGLADRPHNSYGPLRDLVRPYILRRLKTDKSVIADLPDKTEVNAFCSLSRRQAALYQQAVEELARRLEDVDGMQRKGLVLAFLMRLKQICNHPSQWLGDGAWTEQDSGKFERLRDIAEVVAARQEKALIFTQFKETTAPLAAFLGSVFGQAGLVLHGETEVKKRKELVRQFQDDENVPFFVLSLKAGGAGLNLTAASHVVHFDRWWNPAVENQATDRAFRIGQTKKVLVHKFICRGTVEDKIDKLIESKKQLAGDLLGSASDVVLTEMKDEEVLKLVALDLNAATTEARG</sequence>
<dbReference type="InterPro" id="IPR014001">
    <property type="entry name" value="Helicase_ATP-bd"/>
</dbReference>
<dbReference type="SMART" id="SM00490">
    <property type="entry name" value="HELICc"/>
    <property type="match status" value="1"/>
</dbReference>
<reference evidence="5" key="1">
    <citation type="journal article" date="2019" name="Int. J. Syst. Evol. Microbiol.">
        <title>The Global Catalogue of Microorganisms (GCM) 10K type strain sequencing project: providing services to taxonomists for standard genome sequencing and annotation.</title>
        <authorList>
            <consortium name="The Broad Institute Genomics Platform"/>
            <consortium name="The Broad Institute Genome Sequencing Center for Infectious Disease"/>
            <person name="Wu L."/>
            <person name="Ma J."/>
        </authorList>
    </citation>
    <scope>NUCLEOTIDE SEQUENCE [LARGE SCALE GENOMIC DNA]</scope>
    <source>
        <strain evidence="5">NBRC 102520</strain>
    </source>
</reference>
<proteinExistence type="predicted"/>
<name>A0ABQ6B186_9BRAD</name>
<feature type="domain" description="Helicase ATP-binding" evidence="2">
    <location>
        <begin position="433"/>
        <end position="604"/>
    </location>
</feature>
<dbReference type="InterPro" id="IPR001650">
    <property type="entry name" value="Helicase_C-like"/>
</dbReference>
<keyword evidence="5" id="KW-1185">Reference proteome</keyword>
<evidence type="ECO:0000313" key="4">
    <source>
        <dbReference type="EMBL" id="GLR87928.1"/>
    </source>
</evidence>
<dbReference type="InterPro" id="IPR038718">
    <property type="entry name" value="SNF2-like_sf"/>
</dbReference>
<accession>A0ABQ6B186</accession>
<dbReference type="SMART" id="SM00487">
    <property type="entry name" value="DEXDc"/>
    <property type="match status" value="1"/>
</dbReference>
<evidence type="ECO:0000256" key="1">
    <source>
        <dbReference type="ARBA" id="ARBA00022801"/>
    </source>
</evidence>
<dbReference type="PROSITE" id="PS51194">
    <property type="entry name" value="HELICASE_CTER"/>
    <property type="match status" value="1"/>
</dbReference>
<dbReference type="Proteomes" id="UP001156905">
    <property type="component" value="Unassembled WGS sequence"/>
</dbReference>
<dbReference type="Pfam" id="PF00176">
    <property type="entry name" value="SNF2-rel_dom"/>
    <property type="match status" value="1"/>
</dbReference>
<comment type="caution">
    <text evidence="4">The sequence shown here is derived from an EMBL/GenBank/DDBJ whole genome shotgun (WGS) entry which is preliminary data.</text>
</comment>
<gene>
    <name evidence="4" type="ORF">GCM10007857_46400</name>
</gene>
<dbReference type="CDD" id="cd18793">
    <property type="entry name" value="SF2_C_SNF"/>
    <property type="match status" value="1"/>
</dbReference>
<dbReference type="InterPro" id="IPR049730">
    <property type="entry name" value="SNF2/RAD54-like_C"/>
</dbReference>
<dbReference type="InterPro" id="IPR022138">
    <property type="entry name" value="DUF3670"/>
</dbReference>
<dbReference type="InterPro" id="IPR027417">
    <property type="entry name" value="P-loop_NTPase"/>
</dbReference>
<dbReference type="Gene3D" id="3.40.50.300">
    <property type="entry name" value="P-loop containing nucleotide triphosphate hydrolases"/>
    <property type="match status" value="1"/>
</dbReference>
<organism evidence="4 5">
    <name type="scientific">Bradyrhizobium iriomotense</name>
    <dbReference type="NCBI Taxonomy" id="441950"/>
    <lineage>
        <taxon>Bacteria</taxon>
        <taxon>Pseudomonadati</taxon>
        <taxon>Pseudomonadota</taxon>
        <taxon>Alphaproteobacteria</taxon>
        <taxon>Hyphomicrobiales</taxon>
        <taxon>Nitrobacteraceae</taxon>
        <taxon>Bradyrhizobium</taxon>
    </lineage>
</organism>
<dbReference type="SUPFAM" id="SSF52540">
    <property type="entry name" value="P-loop containing nucleoside triphosphate hydrolases"/>
    <property type="match status" value="2"/>
</dbReference>
<dbReference type="Pfam" id="PF12419">
    <property type="entry name" value="DUF3670"/>
    <property type="match status" value="1"/>
</dbReference>
<evidence type="ECO:0000259" key="3">
    <source>
        <dbReference type="PROSITE" id="PS51194"/>
    </source>
</evidence>
<protein>
    <recommendedName>
        <fullName evidence="6">Helicase</fullName>
    </recommendedName>
</protein>
<feature type="domain" description="Helicase C-terminal" evidence="3">
    <location>
        <begin position="728"/>
        <end position="888"/>
    </location>
</feature>
<evidence type="ECO:0000259" key="2">
    <source>
        <dbReference type="PROSITE" id="PS51192"/>
    </source>
</evidence>
<dbReference type="PROSITE" id="PS51192">
    <property type="entry name" value="HELICASE_ATP_BIND_1"/>
    <property type="match status" value="1"/>
</dbReference>
<evidence type="ECO:0000313" key="5">
    <source>
        <dbReference type="Proteomes" id="UP001156905"/>
    </source>
</evidence>
<dbReference type="Pfam" id="PF00271">
    <property type="entry name" value="Helicase_C"/>
    <property type="match status" value="1"/>
</dbReference>
<keyword evidence="1" id="KW-0378">Hydrolase</keyword>
<dbReference type="EMBL" id="BSOW01000016">
    <property type="protein sequence ID" value="GLR87928.1"/>
    <property type="molecule type" value="Genomic_DNA"/>
</dbReference>